<gene>
    <name evidence="1" type="ORF">GCM10009560_79010</name>
</gene>
<dbReference type="Gene3D" id="2.40.10.270">
    <property type="entry name" value="Bacteriophage SPP1 head-tail adaptor protein"/>
    <property type="match status" value="1"/>
</dbReference>
<evidence type="ECO:0000313" key="2">
    <source>
        <dbReference type="Proteomes" id="UP001501578"/>
    </source>
</evidence>
<dbReference type="RefSeq" id="WP_343955561.1">
    <property type="nucleotide sequence ID" value="NZ_BAAAHQ010000082.1"/>
</dbReference>
<dbReference type="Proteomes" id="UP001501578">
    <property type="component" value="Unassembled WGS sequence"/>
</dbReference>
<accession>A0ABP4BVA3</accession>
<protein>
    <recommendedName>
        <fullName evidence="3">Head-to-tail stopper</fullName>
    </recommendedName>
</protein>
<keyword evidence="2" id="KW-1185">Reference proteome</keyword>
<name>A0ABP4BVA3_9ACTN</name>
<evidence type="ECO:0000313" key="1">
    <source>
        <dbReference type="EMBL" id="GAA0954999.1"/>
    </source>
</evidence>
<organism evidence="1 2">
    <name type="scientific">Nonomuraea longicatena</name>
    <dbReference type="NCBI Taxonomy" id="83682"/>
    <lineage>
        <taxon>Bacteria</taxon>
        <taxon>Bacillati</taxon>
        <taxon>Actinomycetota</taxon>
        <taxon>Actinomycetes</taxon>
        <taxon>Streptosporangiales</taxon>
        <taxon>Streptosporangiaceae</taxon>
        <taxon>Nonomuraea</taxon>
    </lineage>
</organism>
<dbReference type="EMBL" id="BAAAHQ010000082">
    <property type="protein sequence ID" value="GAA0954999.1"/>
    <property type="molecule type" value="Genomic_DNA"/>
</dbReference>
<evidence type="ECO:0008006" key="3">
    <source>
        <dbReference type="Google" id="ProtNLM"/>
    </source>
</evidence>
<dbReference type="InterPro" id="IPR038666">
    <property type="entry name" value="SSP1_head-tail_sf"/>
</dbReference>
<comment type="caution">
    <text evidence="1">The sequence shown here is derived from an EMBL/GenBank/DDBJ whole genome shotgun (WGS) entry which is preliminary data.</text>
</comment>
<reference evidence="2" key="1">
    <citation type="journal article" date="2019" name="Int. J. Syst. Evol. Microbiol.">
        <title>The Global Catalogue of Microorganisms (GCM) 10K type strain sequencing project: providing services to taxonomists for standard genome sequencing and annotation.</title>
        <authorList>
            <consortium name="The Broad Institute Genomics Platform"/>
            <consortium name="The Broad Institute Genome Sequencing Center for Infectious Disease"/>
            <person name="Wu L."/>
            <person name="Ma J."/>
        </authorList>
    </citation>
    <scope>NUCLEOTIDE SEQUENCE [LARGE SCALE GENOMIC DNA]</scope>
    <source>
        <strain evidence="2">JCM 11136</strain>
    </source>
</reference>
<proteinExistence type="predicted"/>
<sequence length="115" mass="12940">MGLYRDSVAVLRAALVPGPYGEVRDWPNSQVVYTALPASVQPVRGRDELTSDQDQDRETGVTTWRVYTPRQADIRVSDRVRYSGQLHEVTGVSLVWPFVTGRNSYTMATIRRVDG</sequence>